<organism evidence="7 8">
    <name type="scientific">Globicatella sulfidifaciens DSM 15739</name>
    <dbReference type="NCBI Taxonomy" id="1121925"/>
    <lineage>
        <taxon>Bacteria</taxon>
        <taxon>Bacillati</taxon>
        <taxon>Bacillota</taxon>
        <taxon>Bacilli</taxon>
        <taxon>Lactobacillales</taxon>
        <taxon>Aerococcaceae</taxon>
        <taxon>Globicatella</taxon>
    </lineage>
</organism>
<gene>
    <name evidence="7" type="ORF">SAMN02746011_01663</name>
</gene>
<dbReference type="NCBIfam" id="TIGR00093">
    <property type="entry name" value="pseudouridine synthase"/>
    <property type="match status" value="1"/>
</dbReference>
<dbReference type="EC" id="5.4.99.-" evidence="5"/>
<evidence type="ECO:0000256" key="5">
    <source>
        <dbReference type="RuleBase" id="RU003887"/>
    </source>
</evidence>
<dbReference type="RefSeq" id="WP_078756365.1">
    <property type="nucleotide sequence ID" value="NZ_FUWO01000016.1"/>
</dbReference>
<proteinExistence type="inferred from homology"/>
<dbReference type="AlphaFoldDB" id="A0A1T4N7P5"/>
<dbReference type="GO" id="GO:0140098">
    <property type="term" value="F:catalytic activity, acting on RNA"/>
    <property type="evidence" value="ECO:0007669"/>
    <property type="project" value="UniProtKB-ARBA"/>
</dbReference>
<evidence type="ECO:0000256" key="3">
    <source>
        <dbReference type="ARBA" id="ARBA00023235"/>
    </source>
</evidence>
<evidence type="ECO:0000313" key="7">
    <source>
        <dbReference type="EMBL" id="SJZ75126.1"/>
    </source>
</evidence>
<dbReference type="PROSITE" id="PS01149">
    <property type="entry name" value="PSI_RSU"/>
    <property type="match status" value="1"/>
</dbReference>
<accession>A0A1T4N7P5</accession>
<dbReference type="GO" id="GO:0009982">
    <property type="term" value="F:pseudouridine synthase activity"/>
    <property type="evidence" value="ECO:0007669"/>
    <property type="project" value="InterPro"/>
</dbReference>
<dbReference type="InterPro" id="IPR020103">
    <property type="entry name" value="PsdUridine_synth_cat_dom_sf"/>
</dbReference>
<dbReference type="InterPro" id="IPR000748">
    <property type="entry name" value="PsdUridine_synth_RsuA/RluB/E/F"/>
</dbReference>
<dbReference type="EMBL" id="FUWO01000016">
    <property type="protein sequence ID" value="SJZ75126.1"/>
    <property type="molecule type" value="Genomic_DNA"/>
</dbReference>
<dbReference type="InterPro" id="IPR006145">
    <property type="entry name" value="PsdUridine_synth_RsuA/RluA"/>
</dbReference>
<dbReference type="Pfam" id="PF00849">
    <property type="entry name" value="PseudoU_synth_2"/>
    <property type="match status" value="1"/>
</dbReference>
<dbReference type="OrthoDB" id="9807213at2"/>
<dbReference type="GO" id="GO:0003723">
    <property type="term" value="F:RNA binding"/>
    <property type="evidence" value="ECO:0007669"/>
    <property type="project" value="UniProtKB-KW"/>
</dbReference>
<feature type="domain" description="Pseudouridine synthase RsuA/RluA-like" evidence="6">
    <location>
        <begin position="62"/>
        <end position="195"/>
    </location>
</feature>
<dbReference type="Proteomes" id="UP000189941">
    <property type="component" value="Unassembled WGS sequence"/>
</dbReference>
<dbReference type="Gene3D" id="3.10.290.10">
    <property type="entry name" value="RNA-binding S4 domain"/>
    <property type="match status" value="1"/>
</dbReference>
<protein>
    <recommendedName>
        <fullName evidence="5">Pseudouridine synthase</fullName>
        <ecNumber evidence="5">5.4.99.-</ecNumber>
    </recommendedName>
</protein>
<dbReference type="CDD" id="cd02553">
    <property type="entry name" value="PseudoU_synth_RsuA"/>
    <property type="match status" value="1"/>
</dbReference>
<evidence type="ECO:0000259" key="6">
    <source>
        <dbReference type="Pfam" id="PF00849"/>
    </source>
</evidence>
<dbReference type="FunFam" id="3.30.70.1560:FF:000001">
    <property type="entry name" value="Pseudouridine synthase"/>
    <property type="match status" value="1"/>
</dbReference>
<reference evidence="8" key="1">
    <citation type="submission" date="2017-02" db="EMBL/GenBank/DDBJ databases">
        <authorList>
            <person name="Varghese N."/>
            <person name="Submissions S."/>
        </authorList>
    </citation>
    <scope>NUCLEOTIDE SEQUENCE [LARGE SCALE GENOMIC DNA]</scope>
    <source>
        <strain evidence="8">DSM 15739</strain>
    </source>
</reference>
<comment type="similarity">
    <text evidence="1 5">Belongs to the pseudouridine synthase RsuA family.</text>
</comment>
<dbReference type="GO" id="GO:0001522">
    <property type="term" value="P:pseudouridine synthesis"/>
    <property type="evidence" value="ECO:0007669"/>
    <property type="project" value="InterPro"/>
</dbReference>
<dbReference type="InterPro" id="IPR020094">
    <property type="entry name" value="TruA/RsuA/RluB/E/F_N"/>
</dbReference>
<dbReference type="GO" id="GO:0006364">
    <property type="term" value="P:rRNA processing"/>
    <property type="evidence" value="ECO:0007669"/>
    <property type="project" value="UniProtKB-ARBA"/>
</dbReference>
<dbReference type="GO" id="GO:0005829">
    <property type="term" value="C:cytosol"/>
    <property type="evidence" value="ECO:0007669"/>
    <property type="project" value="UniProtKB-ARBA"/>
</dbReference>
<dbReference type="PANTHER" id="PTHR47683:SF4">
    <property type="entry name" value="PSEUDOURIDINE SYNTHASE"/>
    <property type="match status" value="1"/>
</dbReference>
<evidence type="ECO:0000256" key="4">
    <source>
        <dbReference type="PROSITE-ProRule" id="PRU00182"/>
    </source>
</evidence>
<dbReference type="Gene3D" id="3.30.70.580">
    <property type="entry name" value="Pseudouridine synthase I, catalytic domain, N-terminal subdomain"/>
    <property type="match status" value="1"/>
</dbReference>
<dbReference type="InterPro" id="IPR018496">
    <property type="entry name" value="PsdUridine_synth_RsuA/RluB_CS"/>
</dbReference>
<sequence length="244" mass="28118">MRLDKFLIKTLQLSKQQRKRLLADHQILIDGHQALSLRQNIDSELQKITVRGQQIISPTEKYYMMYKPEGVICAVKDDQKQTVIDLLRAEDQIEGLYPIGRLDRYTSGLLLLTNNGPLGYRLLHPDHHVEKQYRVKVNGDINEETVALFARGVIIDQDTLCKPAKLIILRHSPTESEALVTLSEGKYHQVKKMFLSAGVKVIELVRLTFGEFSLDQMLKPGEYRELNQAERQLIKQYLSEDIHV</sequence>
<dbReference type="InterPro" id="IPR036986">
    <property type="entry name" value="S4_RNA-bd_sf"/>
</dbReference>
<dbReference type="Gene3D" id="3.30.70.1560">
    <property type="entry name" value="Alpha-L RNA-binding motif"/>
    <property type="match status" value="1"/>
</dbReference>
<name>A0A1T4N7P5_9LACT</name>
<dbReference type="PROSITE" id="PS50889">
    <property type="entry name" value="S4"/>
    <property type="match status" value="1"/>
</dbReference>
<dbReference type="PANTHER" id="PTHR47683">
    <property type="entry name" value="PSEUDOURIDINE SYNTHASE FAMILY PROTEIN-RELATED"/>
    <property type="match status" value="1"/>
</dbReference>
<keyword evidence="3 5" id="KW-0413">Isomerase</keyword>
<dbReference type="SUPFAM" id="SSF55174">
    <property type="entry name" value="Alpha-L RNA-binding motif"/>
    <property type="match status" value="1"/>
</dbReference>
<dbReference type="InterPro" id="IPR042092">
    <property type="entry name" value="PsdUridine_s_RsuA/RluB/E/F_cat"/>
</dbReference>
<evidence type="ECO:0000313" key="8">
    <source>
        <dbReference type="Proteomes" id="UP000189941"/>
    </source>
</evidence>
<evidence type="ECO:0000256" key="1">
    <source>
        <dbReference type="ARBA" id="ARBA00008348"/>
    </source>
</evidence>
<evidence type="ECO:0000256" key="2">
    <source>
        <dbReference type="ARBA" id="ARBA00022884"/>
    </source>
</evidence>
<dbReference type="InterPro" id="IPR050343">
    <property type="entry name" value="RsuA_PseudoU_synthase"/>
</dbReference>
<dbReference type="STRING" id="1121925.SAMN02746011_01663"/>
<keyword evidence="2 4" id="KW-0694">RNA-binding</keyword>
<keyword evidence="8" id="KW-1185">Reference proteome</keyword>
<dbReference type="SUPFAM" id="SSF55120">
    <property type="entry name" value="Pseudouridine synthase"/>
    <property type="match status" value="1"/>
</dbReference>